<accession>A0A0S4KXC3</accession>
<feature type="compositionally biased region" description="Basic residues" evidence="1">
    <location>
        <begin position="164"/>
        <end position="182"/>
    </location>
</feature>
<evidence type="ECO:0000313" key="3">
    <source>
        <dbReference type="Proteomes" id="UP000066284"/>
    </source>
</evidence>
<feature type="region of interest" description="Disordered" evidence="1">
    <location>
        <begin position="138"/>
        <end position="182"/>
    </location>
</feature>
<name>A0A0S4KXC3_9BACT</name>
<dbReference type="EMBL" id="LN885086">
    <property type="protein sequence ID" value="CUQ68041.1"/>
    <property type="molecule type" value="Genomic_DNA"/>
</dbReference>
<dbReference type="Pfam" id="PF05991">
    <property type="entry name" value="NYN_YacP"/>
    <property type="match status" value="1"/>
</dbReference>
<organism evidence="2 3">
    <name type="scientific">Candidatus Nitrospira inopinata</name>
    <dbReference type="NCBI Taxonomy" id="1715989"/>
    <lineage>
        <taxon>Bacteria</taxon>
        <taxon>Pseudomonadati</taxon>
        <taxon>Nitrospirota</taxon>
        <taxon>Nitrospiria</taxon>
        <taxon>Nitrospirales</taxon>
        <taxon>Nitrospiraceae</taxon>
        <taxon>Nitrospira</taxon>
    </lineage>
</organism>
<dbReference type="CDD" id="cd10912">
    <property type="entry name" value="PIN_YacP-like"/>
    <property type="match status" value="1"/>
</dbReference>
<dbReference type="STRING" id="1715989.NITINOP_3069"/>
<dbReference type="Proteomes" id="UP000066284">
    <property type="component" value="Chromosome 1"/>
</dbReference>
<keyword evidence="3" id="KW-1185">Reference proteome</keyword>
<dbReference type="AlphaFoldDB" id="A0A0S4KXC3"/>
<dbReference type="PANTHER" id="PTHR34547:SF1">
    <property type="entry name" value="YACP-LIKE NYN DOMAIN PROTEIN"/>
    <property type="match status" value="1"/>
</dbReference>
<dbReference type="KEGG" id="nio:NITINOP_3069"/>
<evidence type="ECO:0000256" key="1">
    <source>
        <dbReference type="SAM" id="MobiDB-lite"/>
    </source>
</evidence>
<protein>
    <recommendedName>
        <fullName evidence="4">NYN domain-containing protein</fullName>
    </recommendedName>
</protein>
<reference evidence="3" key="1">
    <citation type="submission" date="2015-09" db="EMBL/GenBank/DDBJ databases">
        <authorList>
            <person name="Daims H."/>
        </authorList>
    </citation>
    <scope>NUCLEOTIDE SEQUENCE [LARGE SCALE GENOMIC DNA]</scope>
</reference>
<feature type="compositionally biased region" description="Basic and acidic residues" evidence="1">
    <location>
        <begin position="145"/>
        <end position="163"/>
    </location>
</feature>
<sequence length="182" mass="20719">MVFGERAGDVVSTRLIIDGYNLLGAMWGLSDGLESAREDLLESLAAYRHRRQYAMTVVFDGWRHDRPVEQHERYGGIEVIYSKRGEKADQVIQRLARHYGGDCAVVTSDREIIHVARSHGAFVLEAREFAAKLHGPPAGGMVPYKELDSGEDERRGRGPEKRGNPRKLPKAERRRQHQLKRF</sequence>
<evidence type="ECO:0008006" key="4">
    <source>
        <dbReference type="Google" id="ProtNLM"/>
    </source>
</evidence>
<gene>
    <name evidence="2" type="ORF">NITINOP_3069</name>
</gene>
<dbReference type="PANTHER" id="PTHR34547">
    <property type="entry name" value="YACP-LIKE NYN DOMAIN PROTEIN"/>
    <property type="match status" value="1"/>
</dbReference>
<evidence type="ECO:0000313" key="2">
    <source>
        <dbReference type="EMBL" id="CUQ68041.1"/>
    </source>
</evidence>
<dbReference type="InterPro" id="IPR010298">
    <property type="entry name" value="YacP-like"/>
</dbReference>
<proteinExistence type="predicted"/>